<dbReference type="Pfam" id="PF07079">
    <property type="entry name" value="DUF1347"/>
    <property type="match status" value="1"/>
</dbReference>
<evidence type="ECO:0000313" key="1">
    <source>
        <dbReference type="EMBL" id="QYC74628.1"/>
    </source>
</evidence>
<accession>A0AAQ0ER83</accession>
<dbReference type="SUPFAM" id="SSF48452">
    <property type="entry name" value="TPR-like"/>
    <property type="match status" value="1"/>
</dbReference>
<organism evidence="1 2">
    <name type="scientific">Chlamydia suis</name>
    <dbReference type="NCBI Taxonomy" id="83559"/>
    <lineage>
        <taxon>Bacteria</taxon>
        <taxon>Pseudomonadati</taxon>
        <taxon>Chlamydiota</taxon>
        <taxon>Chlamydiia</taxon>
        <taxon>Chlamydiales</taxon>
        <taxon>Chlamydiaceae</taxon>
        <taxon>Chlamydia/Chlamydophila group</taxon>
        <taxon>Chlamydia</taxon>
    </lineage>
</organism>
<dbReference type="Gene3D" id="1.25.40.10">
    <property type="entry name" value="Tetratricopeptide repeat domain"/>
    <property type="match status" value="2"/>
</dbReference>
<name>A0AAQ0ER83_9CHLA</name>
<dbReference type="InterPro" id="IPR010764">
    <property type="entry name" value="DUF1347"/>
</dbReference>
<evidence type="ECO:0000313" key="2">
    <source>
        <dbReference type="Proteomes" id="UP000825134"/>
    </source>
</evidence>
<proteinExistence type="predicted"/>
<reference evidence="1" key="1">
    <citation type="journal article" date="2021" name="Front. Microbiol.">
        <title>Generation of Tetracycline and Rifamycin Resistant Chlamydia Suis Recombinants.</title>
        <authorList>
            <person name="Marti H."/>
            <person name="Bommana S."/>
            <person name="Read T.D."/>
            <person name="Pesch T."/>
            <person name="Prahauser B."/>
            <person name="Dean D."/>
            <person name="Borel N."/>
        </authorList>
    </citation>
    <scope>NUCLEOTIDE SEQUENCE</scope>
    <source>
        <strain evidence="1">208.1</strain>
    </source>
</reference>
<dbReference type="EMBL" id="CP063185">
    <property type="protein sequence ID" value="QYC74628.1"/>
    <property type="molecule type" value="Genomic_DNA"/>
</dbReference>
<dbReference type="AlphaFoldDB" id="A0AAQ0ER83"/>
<sequence length="608" mass="71226">MIRVFLFVCFLLSCFSAGSRLYLFFSSRETAPTQYKSKRRTLARLKEGSSLVEGLPLEQEQMYLLCCQGFALQVQKKFKEAEEIFSRIYKRKTASPFFLKRELLEGRIINAYFLNNLPVMAMYITELEEASGAEAHIWLFKALHAYREKHYDQAVNALTQWFEHIEQMKPLCLDTDVYELFSPYVLEDLAAESLISSGRYTEGRIVLNRIFRKILSQEYAWSVDMYNRLVLMLGHSYLLELQEGVREDLLPEYYKTMIFYQKQMRGFDAVAYKTFFPENLLIPTIMQHIFTTSETLLPLFMDALLLWENSYVSPNYSLVLEEIKKEVQQEYSQSLKICQAIADSNIYKLKGKAIEVFSNELAFWIAQGNSVLATRFLALLKVLDPRVSWAHKLLLSKQDIVNMVCEDDEQYSRLKEYLVLWEEQDATDVNRQQLVHYLFFSAKYLWRRGQEESCLRLLKEIIAFSRQEKACQNQALRLVKRFYTQALAMRKFSHLTLLENFLEEMDLPRTLASDTEIANCLADAQYLFAKEDYRRCIAYSSWLAKVSPSPEALRLLGLSLVEQKEYNEAWEVFQKLPLGKDTENSHVQKAALLCYKHLSQQQKSKSFP</sequence>
<gene>
    <name evidence="1" type="ORF">INQ84_01300</name>
</gene>
<dbReference type="Proteomes" id="UP000825134">
    <property type="component" value="Chromosome"/>
</dbReference>
<dbReference type="PIRSF" id="PIRSF009431">
    <property type="entry name" value="DUF1347"/>
    <property type="match status" value="1"/>
</dbReference>
<dbReference type="InterPro" id="IPR011990">
    <property type="entry name" value="TPR-like_helical_dom_sf"/>
</dbReference>
<protein>
    <submittedName>
        <fullName evidence="1">DUF1347 family protein</fullName>
    </submittedName>
</protein>
<dbReference type="RefSeq" id="WP_080122539.1">
    <property type="nucleotide sequence ID" value="NZ_CP063062.1"/>
</dbReference>